<accession>A0A3S2U9K7</accession>
<evidence type="ECO:0000256" key="1">
    <source>
        <dbReference type="ARBA" id="ARBA00004651"/>
    </source>
</evidence>
<dbReference type="GO" id="GO:0005886">
    <property type="term" value="C:plasma membrane"/>
    <property type="evidence" value="ECO:0007669"/>
    <property type="project" value="UniProtKB-SubCell"/>
</dbReference>
<comment type="subcellular location">
    <subcellularLocation>
        <location evidence="1">Cell membrane</location>
        <topology evidence="1">Multi-pass membrane protein</topology>
    </subcellularLocation>
</comment>
<dbReference type="PANTHER" id="PTHR33989:SF11">
    <property type="entry name" value="LICHENAN PERMEASE IIC COMPONENT"/>
    <property type="match status" value="1"/>
</dbReference>
<dbReference type="EMBL" id="RZTZ01000005">
    <property type="protein sequence ID" value="RVT61584.1"/>
    <property type="molecule type" value="Genomic_DNA"/>
</dbReference>
<evidence type="ECO:0000256" key="7">
    <source>
        <dbReference type="ARBA" id="ARBA00023136"/>
    </source>
</evidence>
<dbReference type="GO" id="GO:1901264">
    <property type="term" value="P:carbohydrate derivative transport"/>
    <property type="evidence" value="ECO:0007669"/>
    <property type="project" value="TreeGrafter"/>
</dbReference>
<dbReference type="PIRSF" id="PIRSF006351">
    <property type="entry name" value="PTS_EIIC-Cellobiose"/>
    <property type="match status" value="1"/>
</dbReference>
<dbReference type="GeneID" id="87616724"/>
<keyword evidence="12" id="KW-1185">Reference proteome</keyword>
<keyword evidence="7 8" id="KW-0472">Membrane</keyword>
<evidence type="ECO:0000256" key="5">
    <source>
        <dbReference type="ARBA" id="ARBA00022692"/>
    </source>
</evidence>
<dbReference type="InterPro" id="IPR051088">
    <property type="entry name" value="PTS_Sugar-EIIC/EIIB"/>
</dbReference>
<feature type="transmembrane region" description="Helical" evidence="9">
    <location>
        <begin position="72"/>
        <end position="92"/>
    </location>
</feature>
<feature type="transmembrane region" description="Helical" evidence="9">
    <location>
        <begin position="149"/>
        <end position="167"/>
    </location>
</feature>
<keyword evidence="5 9" id="KW-0812">Transmembrane</keyword>
<reference evidence="11 12" key="1">
    <citation type="submission" date="2019-01" db="EMBL/GenBank/DDBJ databases">
        <title>Bacillus sp. M5HDSG1-1, whole genome shotgun sequence.</title>
        <authorList>
            <person name="Tuo L."/>
        </authorList>
    </citation>
    <scope>NUCLEOTIDE SEQUENCE [LARGE SCALE GENOMIC DNA]</scope>
    <source>
        <strain evidence="11 12">M5HDSG1-1</strain>
    </source>
</reference>
<keyword evidence="4 8" id="KW-0762">Sugar transport</keyword>
<feature type="domain" description="PTS EIIC type-3" evidence="10">
    <location>
        <begin position="8"/>
        <end position="421"/>
    </location>
</feature>
<feature type="transmembrane region" description="Helical" evidence="9">
    <location>
        <begin position="227"/>
        <end position="248"/>
    </location>
</feature>
<evidence type="ECO:0000256" key="3">
    <source>
        <dbReference type="ARBA" id="ARBA00022475"/>
    </source>
</evidence>
<dbReference type="AlphaFoldDB" id="A0A3S2U9K7"/>
<keyword evidence="11" id="KW-0808">Transferase</keyword>
<organism evidence="11 12">
    <name type="scientific">Niallia taxi</name>
    <dbReference type="NCBI Taxonomy" id="2499688"/>
    <lineage>
        <taxon>Bacteria</taxon>
        <taxon>Bacillati</taxon>
        <taxon>Bacillota</taxon>
        <taxon>Bacilli</taxon>
        <taxon>Bacillales</taxon>
        <taxon>Bacillaceae</taxon>
        <taxon>Niallia</taxon>
    </lineage>
</organism>
<feature type="transmembrane region" description="Helical" evidence="9">
    <location>
        <begin position="404"/>
        <end position="422"/>
    </location>
</feature>
<comment type="function">
    <text evidence="8">The phosphoenolpyruvate-dependent sugar phosphotransferase system (PTS), a major carbohydrate active -transport system, catalyzes the phosphorylation of incoming sugar substrates concomitant with their translocation across the cell membrane.</text>
</comment>
<evidence type="ECO:0000313" key="12">
    <source>
        <dbReference type="Proteomes" id="UP000288024"/>
    </source>
</evidence>
<evidence type="ECO:0000256" key="9">
    <source>
        <dbReference type="SAM" id="Phobius"/>
    </source>
</evidence>
<evidence type="ECO:0000256" key="6">
    <source>
        <dbReference type="ARBA" id="ARBA00022989"/>
    </source>
</evidence>
<protein>
    <recommendedName>
        <fullName evidence="8">Permease IIC component</fullName>
    </recommendedName>
</protein>
<evidence type="ECO:0000313" key="11">
    <source>
        <dbReference type="EMBL" id="RVT61584.1"/>
    </source>
</evidence>
<dbReference type="GO" id="GO:0008982">
    <property type="term" value="F:protein-N(PI)-phosphohistidine-sugar phosphotransferase activity"/>
    <property type="evidence" value="ECO:0007669"/>
    <property type="project" value="UniProtKB-UniRule"/>
</dbReference>
<evidence type="ECO:0000256" key="4">
    <source>
        <dbReference type="ARBA" id="ARBA00022597"/>
    </source>
</evidence>
<evidence type="ECO:0000259" key="10">
    <source>
        <dbReference type="PROSITE" id="PS51105"/>
    </source>
</evidence>
<dbReference type="Pfam" id="PF02378">
    <property type="entry name" value="PTS_EIIC"/>
    <property type="match status" value="1"/>
</dbReference>
<evidence type="ECO:0000256" key="8">
    <source>
        <dbReference type="PIRNR" id="PIRNR006351"/>
    </source>
</evidence>
<sequence>MNKFLAFLEEKFMPFAAKLAAQRHLGALKDGIILAMPMIIIGSVFLILGYLPIPGYADFMARVFGDAWLTKISYPVDATFNMMGLIAAFGIAYRLAERYSLDAITAGVISLCAFLLATPFNVPFLAEGATESVAVTGAIPVAMMGSKGLFVAILIALFSTEVYRFIINKNMVIKMPDGVPPAVSKSFVALIPGFIVIAIIWVIRLVVEYFGINSIHDIVTLVLGKPLGLLGGSLIGSIIAYGLVMLLWSAGLHGTNIVGGVMNPIWLSNTDANKAAFQAGKELPEIFTAQFFEVFINIGGSGATFAFVLMMVLFARSRQMKDLGRLSIGPGAFMINEPVIFGTPVVMNPLLIIPFFLTPIITITVTYYAMKLGFVARPAGIAIPWTTPPLIGGYLATGGKLSGAIMQLVNIGIAFVLYFPFFRTWDKQKLAEEKGTEFTKVS</sequence>
<dbReference type="PROSITE" id="PS51105">
    <property type="entry name" value="PTS_EIIC_TYPE_3"/>
    <property type="match status" value="1"/>
</dbReference>
<dbReference type="InterPro" id="IPR003352">
    <property type="entry name" value="PTS_EIIC"/>
</dbReference>
<dbReference type="Proteomes" id="UP000288024">
    <property type="component" value="Unassembled WGS sequence"/>
</dbReference>
<keyword evidence="2 8" id="KW-0813">Transport</keyword>
<feature type="transmembrane region" description="Helical" evidence="9">
    <location>
        <begin position="99"/>
        <end position="118"/>
    </location>
</feature>
<gene>
    <name evidence="11" type="primary">celB</name>
    <name evidence="11" type="ORF">EM808_15170</name>
</gene>
<keyword evidence="3 8" id="KW-1003">Cell membrane</keyword>
<dbReference type="PANTHER" id="PTHR33989">
    <property type="match status" value="1"/>
</dbReference>
<evidence type="ECO:0000256" key="2">
    <source>
        <dbReference type="ARBA" id="ARBA00022448"/>
    </source>
</evidence>
<dbReference type="GO" id="GO:0009401">
    <property type="term" value="P:phosphoenolpyruvate-dependent sugar phosphotransferase system"/>
    <property type="evidence" value="ECO:0007669"/>
    <property type="project" value="InterPro"/>
</dbReference>
<dbReference type="RefSeq" id="WP_127739041.1">
    <property type="nucleotide sequence ID" value="NZ_CAJCKN010000076.1"/>
</dbReference>
<dbReference type="InterPro" id="IPR004501">
    <property type="entry name" value="PTS_EIIC_3"/>
</dbReference>
<dbReference type="NCBIfam" id="TIGR00410">
    <property type="entry name" value="lacE"/>
    <property type="match status" value="1"/>
</dbReference>
<feature type="transmembrane region" description="Helical" evidence="9">
    <location>
        <begin position="32"/>
        <end position="52"/>
    </location>
</feature>
<dbReference type="NCBIfam" id="TIGR00359">
    <property type="entry name" value="cello_pts_IIC"/>
    <property type="match status" value="1"/>
</dbReference>
<comment type="caution">
    <text evidence="11">The sequence shown here is derived from an EMBL/GenBank/DDBJ whole genome shotgun (WGS) entry which is preliminary data.</text>
</comment>
<name>A0A3S2U9K7_9BACI</name>
<proteinExistence type="predicted"/>
<keyword evidence="6 9" id="KW-1133">Transmembrane helix</keyword>
<feature type="transmembrane region" description="Helical" evidence="9">
    <location>
        <begin position="187"/>
        <end position="207"/>
    </location>
</feature>
<feature type="transmembrane region" description="Helical" evidence="9">
    <location>
        <begin position="294"/>
        <end position="315"/>
    </location>
</feature>
<feature type="transmembrane region" description="Helical" evidence="9">
    <location>
        <begin position="350"/>
        <end position="370"/>
    </location>
</feature>
<dbReference type="InterPro" id="IPR004796">
    <property type="entry name" value="PTS_IIC_cello"/>
</dbReference>